<organism evidence="2 3">
    <name type="scientific">Ditylenchus destructor</name>
    <dbReference type="NCBI Taxonomy" id="166010"/>
    <lineage>
        <taxon>Eukaryota</taxon>
        <taxon>Metazoa</taxon>
        <taxon>Ecdysozoa</taxon>
        <taxon>Nematoda</taxon>
        <taxon>Chromadorea</taxon>
        <taxon>Rhabditida</taxon>
        <taxon>Tylenchina</taxon>
        <taxon>Tylenchomorpha</taxon>
        <taxon>Sphaerularioidea</taxon>
        <taxon>Anguinidae</taxon>
        <taxon>Anguininae</taxon>
        <taxon>Ditylenchus</taxon>
    </lineage>
</organism>
<dbReference type="AlphaFoldDB" id="A0AAD4NEF8"/>
<sequence length="177" mass="19901">MRAAGKQQEIVAGDSRLLENFDKASMKPSFAFIEFPHHGLREPKQPLAPKNLIAYRFTRIAFGVISSPFLLAAVIQLHLSGYKSPVAPEIARNTYVDNILISANTAKEAKEKIVESKHIFADAKMNLREYISNSSEVNESVPVEDRWNPDTDELSISFIPKEVSAQRGYSKRTILRI</sequence>
<keyword evidence="1" id="KW-0472">Membrane</keyword>
<protein>
    <submittedName>
        <fullName evidence="2">Pao retrotransposon peptidase family protein</fullName>
    </submittedName>
</protein>
<comment type="caution">
    <text evidence="2">The sequence shown here is derived from an EMBL/GenBank/DDBJ whole genome shotgun (WGS) entry which is preliminary data.</text>
</comment>
<evidence type="ECO:0000313" key="2">
    <source>
        <dbReference type="EMBL" id="KAI1727961.1"/>
    </source>
</evidence>
<accession>A0AAD4NEF8</accession>
<reference evidence="2" key="1">
    <citation type="submission" date="2022-01" db="EMBL/GenBank/DDBJ databases">
        <title>Genome Sequence Resource for Two Populations of Ditylenchus destructor, the Migratory Endoparasitic Phytonematode.</title>
        <authorList>
            <person name="Zhang H."/>
            <person name="Lin R."/>
            <person name="Xie B."/>
        </authorList>
    </citation>
    <scope>NUCLEOTIDE SEQUENCE</scope>
    <source>
        <strain evidence="2">BazhouSP</strain>
    </source>
</reference>
<gene>
    <name evidence="2" type="ORF">DdX_00105</name>
</gene>
<keyword evidence="1" id="KW-1133">Transmembrane helix</keyword>
<dbReference type="EMBL" id="JAKKPZ010000001">
    <property type="protein sequence ID" value="KAI1727961.1"/>
    <property type="molecule type" value="Genomic_DNA"/>
</dbReference>
<evidence type="ECO:0000313" key="3">
    <source>
        <dbReference type="Proteomes" id="UP001201812"/>
    </source>
</evidence>
<evidence type="ECO:0000256" key="1">
    <source>
        <dbReference type="SAM" id="Phobius"/>
    </source>
</evidence>
<name>A0AAD4NEF8_9BILA</name>
<proteinExistence type="predicted"/>
<keyword evidence="3" id="KW-1185">Reference proteome</keyword>
<dbReference type="InterPro" id="IPR043502">
    <property type="entry name" value="DNA/RNA_pol_sf"/>
</dbReference>
<dbReference type="Proteomes" id="UP001201812">
    <property type="component" value="Unassembled WGS sequence"/>
</dbReference>
<dbReference type="SUPFAM" id="SSF56672">
    <property type="entry name" value="DNA/RNA polymerases"/>
    <property type="match status" value="1"/>
</dbReference>
<keyword evidence="1" id="KW-0812">Transmembrane</keyword>
<feature type="transmembrane region" description="Helical" evidence="1">
    <location>
        <begin position="60"/>
        <end position="79"/>
    </location>
</feature>